<organism evidence="2 3">
    <name type="scientific">Burkholderia contaminans LMG 23361</name>
    <dbReference type="NCBI Taxonomy" id="1334628"/>
    <lineage>
        <taxon>Bacteria</taxon>
        <taxon>Pseudomonadati</taxon>
        <taxon>Pseudomonadota</taxon>
        <taxon>Betaproteobacteria</taxon>
        <taxon>Burkholderiales</taxon>
        <taxon>Burkholderiaceae</taxon>
        <taxon>Burkholderia</taxon>
        <taxon>Burkholderia cepacia complex</taxon>
    </lineage>
</organism>
<reference evidence="2 3" key="1">
    <citation type="submission" date="2015-03" db="EMBL/GenBank/DDBJ databases">
        <title>Draft genome sequences of the Burkholderia contaminans strains LMG 23361 and FFH2055 and Burkholderia cenocepacia K56-2.</title>
        <authorList>
            <person name="Bloodworth R.A."/>
            <person name="Selin C."/>
            <person name="Lopez De Volder M.A."/>
            <person name="Degrossi J."/>
            <person name="Drevinek P."/>
            <person name="Galanternik L."/>
            <person name="Cardona S.T."/>
        </authorList>
    </citation>
    <scope>NUCLEOTIDE SEQUENCE [LARGE SCALE GENOMIC DNA]</scope>
    <source>
        <strain evidence="2 3">LMG 23361</strain>
    </source>
</reference>
<dbReference type="Gene3D" id="2.60.40.10">
    <property type="entry name" value="Immunoglobulins"/>
    <property type="match status" value="1"/>
</dbReference>
<dbReference type="InterPro" id="IPR013783">
    <property type="entry name" value="Ig-like_fold"/>
</dbReference>
<dbReference type="GeneID" id="93188985"/>
<accession>A0ABD4AJY4</accession>
<name>A0ABD4AJY4_9BURK</name>
<evidence type="ECO:0000313" key="3">
    <source>
        <dbReference type="Proteomes" id="UP000034400"/>
    </source>
</evidence>
<feature type="chain" id="PRO_5044830504" description="Pilus assembly protein" evidence="1">
    <location>
        <begin position="26"/>
        <end position="226"/>
    </location>
</feature>
<dbReference type="EMBL" id="LASD01000013">
    <property type="protein sequence ID" value="KKL32149.1"/>
    <property type="molecule type" value="Genomic_DNA"/>
</dbReference>
<dbReference type="AlphaFoldDB" id="A0ABD4AJY4"/>
<evidence type="ECO:0000313" key="2">
    <source>
        <dbReference type="EMBL" id="KKL32149.1"/>
    </source>
</evidence>
<keyword evidence="1" id="KW-0732">Signal</keyword>
<proteinExistence type="predicted"/>
<dbReference type="Proteomes" id="UP000034400">
    <property type="component" value="Unassembled WGS sequence"/>
</dbReference>
<comment type="caution">
    <text evidence="2">The sequence shown here is derived from an EMBL/GenBank/DDBJ whole genome shotgun (WGS) entry which is preliminary data.</text>
</comment>
<protein>
    <recommendedName>
        <fullName evidence="4">Pilus assembly protein</fullName>
    </recommendedName>
</protein>
<dbReference type="RefSeq" id="WP_046197025.1">
    <property type="nucleotide sequence ID" value="NZ_LASD01000013.1"/>
</dbReference>
<evidence type="ECO:0008006" key="4">
    <source>
        <dbReference type="Google" id="ProtNLM"/>
    </source>
</evidence>
<gene>
    <name evidence="2" type="ORF">WR31_31080</name>
</gene>
<feature type="signal peptide" evidence="1">
    <location>
        <begin position="1"/>
        <end position="25"/>
    </location>
</feature>
<evidence type="ECO:0000256" key="1">
    <source>
        <dbReference type="SAM" id="SignalP"/>
    </source>
</evidence>
<sequence>MKKYSSTLGRIACMATLAFPISAAAAIDMVPKDVTLKETVTSVEVINNGDRAEYVSVSLSRLLNPGVPFENERLEPVGEIDQPSIYASPFRMSLAPGQTKTIAIKVLRPVDTETVYRLDVKPVIKVLGTGHAKSSASVVANLAFSGIVRQMPSKTRAALAVACEASGARLTATGNVHYRVEGAKADGQRLDDFNVYPGVPLPVPGRIVDIPGHSVCGAAAAKSPLP</sequence>